<dbReference type="FunCoup" id="A0A0C3FCH1">
    <property type="interactions" value="17"/>
</dbReference>
<dbReference type="AlphaFoldDB" id="A0A0C3FCH1"/>
<feature type="region of interest" description="Disordered" evidence="4">
    <location>
        <begin position="148"/>
        <end position="171"/>
    </location>
</feature>
<proteinExistence type="predicted"/>
<keyword evidence="2 3" id="KW-0040">ANK repeat</keyword>
<dbReference type="PANTHER" id="PTHR24189">
    <property type="entry name" value="MYOTROPHIN"/>
    <property type="match status" value="1"/>
</dbReference>
<dbReference type="PRINTS" id="PR01415">
    <property type="entry name" value="ANKYRIN"/>
</dbReference>
<evidence type="ECO:0000259" key="5">
    <source>
        <dbReference type="PROSITE" id="PS50175"/>
    </source>
</evidence>
<evidence type="ECO:0000313" key="6">
    <source>
        <dbReference type="EMBL" id="KIM82310.1"/>
    </source>
</evidence>
<dbReference type="HOGENOM" id="CLU_097653_1_0_1"/>
<dbReference type="InterPro" id="IPR001995">
    <property type="entry name" value="Peptidase_A2_cat"/>
</dbReference>
<dbReference type="SUPFAM" id="SSF48403">
    <property type="entry name" value="Ankyrin repeat"/>
    <property type="match status" value="1"/>
</dbReference>
<dbReference type="InterPro" id="IPR036770">
    <property type="entry name" value="Ankyrin_rpt-contain_sf"/>
</dbReference>
<evidence type="ECO:0000256" key="4">
    <source>
        <dbReference type="SAM" id="MobiDB-lite"/>
    </source>
</evidence>
<dbReference type="SMART" id="SM00248">
    <property type="entry name" value="ANK"/>
    <property type="match status" value="2"/>
</dbReference>
<reference evidence="7" key="2">
    <citation type="submission" date="2015-01" db="EMBL/GenBank/DDBJ databases">
        <title>Evolutionary Origins and Diversification of the Mycorrhizal Mutualists.</title>
        <authorList>
            <consortium name="DOE Joint Genome Institute"/>
            <consortium name="Mycorrhizal Genomics Consortium"/>
            <person name="Kohler A."/>
            <person name="Kuo A."/>
            <person name="Nagy L.G."/>
            <person name="Floudas D."/>
            <person name="Copeland A."/>
            <person name="Barry K.W."/>
            <person name="Cichocki N."/>
            <person name="Veneault-Fourrey C."/>
            <person name="LaButti K."/>
            <person name="Lindquist E.A."/>
            <person name="Lipzen A."/>
            <person name="Lundell T."/>
            <person name="Morin E."/>
            <person name="Murat C."/>
            <person name="Riley R."/>
            <person name="Ohm R."/>
            <person name="Sun H."/>
            <person name="Tunlid A."/>
            <person name="Henrissat B."/>
            <person name="Grigoriev I.V."/>
            <person name="Hibbett D.S."/>
            <person name="Martin F."/>
        </authorList>
    </citation>
    <scope>NUCLEOTIDE SEQUENCE [LARGE SCALE GENOMIC DNA]</scope>
    <source>
        <strain evidence="7">F 1598</strain>
    </source>
</reference>
<dbReference type="GO" id="GO:0004190">
    <property type="term" value="F:aspartic-type endopeptidase activity"/>
    <property type="evidence" value="ECO:0007669"/>
    <property type="project" value="InterPro"/>
</dbReference>
<dbReference type="InParanoid" id="A0A0C3FCH1"/>
<dbReference type="PROSITE" id="PS50088">
    <property type="entry name" value="ANK_REPEAT"/>
    <property type="match status" value="2"/>
</dbReference>
<dbReference type="InterPro" id="IPR050745">
    <property type="entry name" value="Multifunctional_regulatory"/>
</dbReference>
<organism evidence="6 7">
    <name type="scientific">Piloderma croceum (strain F 1598)</name>
    <dbReference type="NCBI Taxonomy" id="765440"/>
    <lineage>
        <taxon>Eukaryota</taxon>
        <taxon>Fungi</taxon>
        <taxon>Dikarya</taxon>
        <taxon>Basidiomycota</taxon>
        <taxon>Agaricomycotina</taxon>
        <taxon>Agaricomycetes</taxon>
        <taxon>Agaricomycetidae</taxon>
        <taxon>Atheliales</taxon>
        <taxon>Atheliaceae</taxon>
        <taxon>Piloderma</taxon>
    </lineage>
</organism>
<sequence>MESEEYAGATPNERLKEAARADDEKTLLEIFDHPGTFDINHQDGAGNTALHYAAKHGSLDVLEYILSHEECDVDPINRLGETPLHLAISSTEIDEEDSGLREEVVESLLDAGADVTIEDAGGRTATSLSAKNKAIKSLLQKAQLNATISKDDIADDDEDGYAGSGSGSDDN</sequence>
<dbReference type="GO" id="GO:0006508">
    <property type="term" value="P:proteolysis"/>
    <property type="evidence" value="ECO:0007669"/>
    <property type="project" value="InterPro"/>
</dbReference>
<keyword evidence="1" id="KW-0677">Repeat</keyword>
<protein>
    <recommendedName>
        <fullName evidence="5">Peptidase A2 domain-containing protein</fullName>
    </recommendedName>
</protein>
<dbReference type="Gene3D" id="1.25.40.20">
    <property type="entry name" value="Ankyrin repeat-containing domain"/>
    <property type="match status" value="1"/>
</dbReference>
<dbReference type="PANTHER" id="PTHR24189:SF50">
    <property type="entry name" value="ANKYRIN REPEAT AND SOCS BOX PROTEIN 2"/>
    <property type="match status" value="1"/>
</dbReference>
<evidence type="ECO:0000313" key="7">
    <source>
        <dbReference type="Proteomes" id="UP000054166"/>
    </source>
</evidence>
<reference evidence="6 7" key="1">
    <citation type="submission" date="2014-04" db="EMBL/GenBank/DDBJ databases">
        <authorList>
            <consortium name="DOE Joint Genome Institute"/>
            <person name="Kuo A."/>
            <person name="Tarkka M."/>
            <person name="Buscot F."/>
            <person name="Kohler A."/>
            <person name="Nagy L.G."/>
            <person name="Floudas D."/>
            <person name="Copeland A."/>
            <person name="Barry K.W."/>
            <person name="Cichocki N."/>
            <person name="Veneault-Fourrey C."/>
            <person name="LaButti K."/>
            <person name="Lindquist E.A."/>
            <person name="Lipzen A."/>
            <person name="Lundell T."/>
            <person name="Morin E."/>
            <person name="Murat C."/>
            <person name="Sun H."/>
            <person name="Tunlid A."/>
            <person name="Henrissat B."/>
            <person name="Grigoriev I.V."/>
            <person name="Hibbett D.S."/>
            <person name="Martin F."/>
            <person name="Nordberg H.P."/>
            <person name="Cantor M.N."/>
            <person name="Hua S.X."/>
        </authorList>
    </citation>
    <scope>NUCLEOTIDE SEQUENCE [LARGE SCALE GENOMIC DNA]</scope>
    <source>
        <strain evidence="6 7">F 1598</strain>
    </source>
</reference>
<gene>
    <name evidence="6" type="ORF">PILCRDRAFT_475462</name>
</gene>
<evidence type="ECO:0000256" key="3">
    <source>
        <dbReference type="PROSITE-ProRule" id="PRU00023"/>
    </source>
</evidence>
<evidence type="ECO:0000256" key="1">
    <source>
        <dbReference type="ARBA" id="ARBA00022737"/>
    </source>
</evidence>
<evidence type="ECO:0000256" key="2">
    <source>
        <dbReference type="ARBA" id="ARBA00023043"/>
    </source>
</evidence>
<dbReference type="InterPro" id="IPR002110">
    <property type="entry name" value="Ankyrin_rpt"/>
</dbReference>
<feature type="repeat" description="ANK" evidence="3">
    <location>
        <begin position="79"/>
        <end position="120"/>
    </location>
</feature>
<dbReference type="PROSITE" id="PS50175">
    <property type="entry name" value="ASP_PROT_RETROV"/>
    <property type="match status" value="1"/>
</dbReference>
<dbReference type="EMBL" id="KN832995">
    <property type="protein sequence ID" value="KIM82310.1"/>
    <property type="molecule type" value="Genomic_DNA"/>
</dbReference>
<accession>A0A0C3FCH1</accession>
<dbReference type="Proteomes" id="UP000054166">
    <property type="component" value="Unassembled WGS sequence"/>
</dbReference>
<feature type="compositionally biased region" description="Gly residues" evidence="4">
    <location>
        <begin position="162"/>
        <end position="171"/>
    </location>
</feature>
<dbReference type="Pfam" id="PF12796">
    <property type="entry name" value="Ank_2"/>
    <property type="match status" value="1"/>
</dbReference>
<feature type="domain" description="Peptidase A2" evidence="5">
    <location>
        <begin position="105"/>
        <end position="117"/>
    </location>
</feature>
<dbReference type="OrthoDB" id="9995210at2759"/>
<dbReference type="PROSITE" id="PS50297">
    <property type="entry name" value="ANK_REP_REGION"/>
    <property type="match status" value="2"/>
</dbReference>
<dbReference type="STRING" id="765440.A0A0C3FCH1"/>
<keyword evidence="7" id="KW-1185">Reference proteome</keyword>
<feature type="repeat" description="ANK" evidence="3">
    <location>
        <begin position="45"/>
        <end position="68"/>
    </location>
</feature>
<name>A0A0C3FCH1_PILCF</name>